<dbReference type="GO" id="GO:0098978">
    <property type="term" value="C:glutamatergic synapse"/>
    <property type="evidence" value="ECO:0007669"/>
    <property type="project" value="TreeGrafter"/>
</dbReference>
<dbReference type="InterPro" id="IPR026204">
    <property type="entry name" value="GRIPAP1"/>
</dbReference>
<gene>
    <name evidence="3" type="ORF">OSB1V03_LOCUS20989</name>
</gene>
<sequence>MDSTLSSEEFQRLQTQLLELKTDNYSLAEEKRRDQSVIDGLRQRVETLEKQLSRAQTVNKINPLSLARNIANKVDHKLRSGADTSSDHLIAENELLIRRIESQEQEFRVTNNTLKEEIHSLVATNQSLEDQLRGIGANPPIECDLGRSGDNSDANNSGGLGDSGGDPMAANHLSFAILAEKEKLELKVYDLQEEVKNMQKENQSMVTQVEELRSRCRDTEKLRQELSDSSDMIERQNSLIEEMRGHKMEMELKFKADCEKLRSEHQLKVDGHESRLRCSGETNDALSDRIRELTDQLKEMEIIDKQNDKLINELESYKEELSFCRTQSEDTVERLNR</sequence>
<dbReference type="Proteomes" id="UP000759131">
    <property type="component" value="Unassembled WGS sequence"/>
</dbReference>
<dbReference type="PANTHER" id="PTHR18978">
    <property type="entry name" value="GRIP-1 ASSOCIATED PROTEIN 1"/>
    <property type="match status" value="1"/>
</dbReference>
<feature type="non-terminal residue" evidence="3">
    <location>
        <position position="1"/>
    </location>
</feature>
<feature type="region of interest" description="Disordered" evidence="2">
    <location>
        <begin position="132"/>
        <end position="165"/>
    </location>
</feature>
<feature type="compositionally biased region" description="Low complexity" evidence="2">
    <location>
        <begin position="146"/>
        <end position="157"/>
    </location>
</feature>
<dbReference type="PANTHER" id="PTHR18978:SF1">
    <property type="entry name" value="GRIP1-ASSOCIATED PROTEIN 1"/>
    <property type="match status" value="1"/>
</dbReference>
<dbReference type="GO" id="GO:0098998">
    <property type="term" value="C:extrinsic component of postsynaptic early endosome membrane"/>
    <property type="evidence" value="ECO:0007669"/>
    <property type="project" value="TreeGrafter"/>
</dbReference>
<keyword evidence="1" id="KW-0175">Coiled coil</keyword>
<dbReference type="GO" id="GO:1905244">
    <property type="term" value="P:regulation of modification of synaptic structure"/>
    <property type="evidence" value="ECO:0007669"/>
    <property type="project" value="TreeGrafter"/>
</dbReference>
<dbReference type="OrthoDB" id="5583482at2759"/>
<protein>
    <submittedName>
        <fullName evidence="3">Uncharacterized protein</fullName>
    </submittedName>
</protein>
<evidence type="ECO:0000256" key="1">
    <source>
        <dbReference type="SAM" id="Coils"/>
    </source>
</evidence>
<feature type="coiled-coil region" evidence="1">
    <location>
        <begin position="283"/>
        <end position="327"/>
    </location>
</feature>
<keyword evidence="4" id="KW-1185">Reference proteome</keyword>
<dbReference type="AlphaFoldDB" id="A0A7R9LRH4"/>
<evidence type="ECO:0000313" key="3">
    <source>
        <dbReference type="EMBL" id="CAD7646464.1"/>
    </source>
</evidence>
<reference evidence="3" key="1">
    <citation type="submission" date="2020-11" db="EMBL/GenBank/DDBJ databases">
        <authorList>
            <person name="Tran Van P."/>
        </authorList>
    </citation>
    <scope>NUCLEOTIDE SEQUENCE</scope>
</reference>
<dbReference type="EMBL" id="OC891497">
    <property type="protein sequence ID" value="CAD7646464.1"/>
    <property type="molecule type" value="Genomic_DNA"/>
</dbReference>
<proteinExistence type="predicted"/>
<feature type="coiled-coil region" evidence="1">
    <location>
        <begin position="86"/>
        <end position="131"/>
    </location>
</feature>
<dbReference type="GO" id="GO:0098837">
    <property type="term" value="C:postsynaptic recycling endosome"/>
    <property type="evidence" value="ECO:0007669"/>
    <property type="project" value="TreeGrafter"/>
</dbReference>
<evidence type="ECO:0000256" key="2">
    <source>
        <dbReference type="SAM" id="MobiDB-lite"/>
    </source>
</evidence>
<accession>A0A7R9LRH4</accession>
<dbReference type="EMBL" id="CAJPIZ010036922">
    <property type="protein sequence ID" value="CAG2121043.1"/>
    <property type="molecule type" value="Genomic_DNA"/>
</dbReference>
<dbReference type="GO" id="GO:0098887">
    <property type="term" value="P:neurotransmitter receptor transport, endosome to postsynaptic membrane"/>
    <property type="evidence" value="ECO:0007669"/>
    <property type="project" value="TreeGrafter"/>
</dbReference>
<evidence type="ECO:0000313" key="4">
    <source>
        <dbReference type="Proteomes" id="UP000759131"/>
    </source>
</evidence>
<name>A0A7R9LRH4_9ACAR</name>
<dbReference type="GO" id="GO:0099158">
    <property type="term" value="P:regulation of recycling endosome localization within postsynapse"/>
    <property type="evidence" value="ECO:0007669"/>
    <property type="project" value="TreeGrafter"/>
</dbReference>
<feature type="coiled-coil region" evidence="1">
    <location>
        <begin position="181"/>
        <end position="229"/>
    </location>
</feature>
<dbReference type="GO" id="GO:0099152">
    <property type="term" value="P:regulation of neurotransmitter receptor transport, endosome to postsynaptic membrane"/>
    <property type="evidence" value="ECO:0007669"/>
    <property type="project" value="TreeGrafter"/>
</dbReference>
<organism evidence="3">
    <name type="scientific">Medioppia subpectinata</name>
    <dbReference type="NCBI Taxonomy" id="1979941"/>
    <lineage>
        <taxon>Eukaryota</taxon>
        <taxon>Metazoa</taxon>
        <taxon>Ecdysozoa</taxon>
        <taxon>Arthropoda</taxon>
        <taxon>Chelicerata</taxon>
        <taxon>Arachnida</taxon>
        <taxon>Acari</taxon>
        <taxon>Acariformes</taxon>
        <taxon>Sarcoptiformes</taxon>
        <taxon>Oribatida</taxon>
        <taxon>Brachypylina</taxon>
        <taxon>Oppioidea</taxon>
        <taxon>Oppiidae</taxon>
        <taxon>Medioppia</taxon>
    </lineage>
</organism>
<feature type="coiled-coil region" evidence="1">
    <location>
        <begin position="31"/>
        <end position="58"/>
    </location>
</feature>